<dbReference type="GO" id="GO:0008081">
    <property type="term" value="F:phosphoric diester hydrolase activity"/>
    <property type="evidence" value="ECO:0007669"/>
    <property type="project" value="InterPro"/>
</dbReference>
<feature type="transmembrane region" description="Helical" evidence="4">
    <location>
        <begin position="66"/>
        <end position="87"/>
    </location>
</feature>
<keyword evidence="4" id="KW-1133">Transmembrane helix</keyword>
<dbReference type="InterPro" id="IPR051236">
    <property type="entry name" value="HAT_RTT109-like"/>
</dbReference>
<evidence type="ECO:0000313" key="6">
    <source>
        <dbReference type="Proteomes" id="UP000184330"/>
    </source>
</evidence>
<proteinExistence type="inferred from homology"/>
<keyword evidence="6" id="KW-1185">Reference proteome</keyword>
<dbReference type="AlphaFoldDB" id="A0A1L7XVY9"/>
<evidence type="ECO:0000313" key="5">
    <source>
        <dbReference type="EMBL" id="CZR69222.1"/>
    </source>
</evidence>
<dbReference type="InterPro" id="IPR017946">
    <property type="entry name" value="PLC-like_Pdiesterase_TIM-brl"/>
</dbReference>
<keyword evidence="4" id="KW-0812">Transmembrane</keyword>
<dbReference type="STRING" id="576137.A0A1L7XVY9"/>
<protein>
    <recommendedName>
        <fullName evidence="2">Altered inheritance of mitochondria protein 6</fullName>
    </recommendedName>
</protein>
<dbReference type="Proteomes" id="UP000184330">
    <property type="component" value="Unassembled WGS sequence"/>
</dbReference>
<reference evidence="5 6" key="1">
    <citation type="submission" date="2016-03" db="EMBL/GenBank/DDBJ databases">
        <authorList>
            <person name="Ploux O."/>
        </authorList>
    </citation>
    <scope>NUCLEOTIDE SEQUENCE [LARGE SCALE GENOMIC DNA]</scope>
    <source>
        <strain evidence="5 6">UAMH 11012</strain>
    </source>
</reference>
<keyword evidence="4" id="KW-0472">Membrane</keyword>
<dbReference type="PANTHER" id="PTHR31571">
    <property type="entry name" value="ALTERED INHERITANCE OF MITOCHONDRIA PROTEIN 6"/>
    <property type="match status" value="1"/>
</dbReference>
<accession>A0A1L7XVY9</accession>
<evidence type="ECO:0000256" key="1">
    <source>
        <dbReference type="ARBA" id="ARBA00008858"/>
    </source>
</evidence>
<dbReference type="SUPFAM" id="SSF51695">
    <property type="entry name" value="PLC-like phosphodiesterases"/>
    <property type="match status" value="1"/>
</dbReference>
<feature type="region of interest" description="Disordered" evidence="3">
    <location>
        <begin position="1"/>
        <end position="27"/>
    </location>
</feature>
<dbReference type="PANTHER" id="PTHR31571:SF1">
    <property type="entry name" value="ALTERED INHERITANCE OF MITOCHONDRIA PROTEIN 6"/>
    <property type="match status" value="1"/>
</dbReference>
<organism evidence="5 6">
    <name type="scientific">Phialocephala subalpina</name>
    <dbReference type="NCBI Taxonomy" id="576137"/>
    <lineage>
        <taxon>Eukaryota</taxon>
        <taxon>Fungi</taxon>
        <taxon>Dikarya</taxon>
        <taxon>Ascomycota</taxon>
        <taxon>Pezizomycotina</taxon>
        <taxon>Leotiomycetes</taxon>
        <taxon>Helotiales</taxon>
        <taxon>Mollisiaceae</taxon>
        <taxon>Phialocephala</taxon>
        <taxon>Phialocephala fortinii species complex</taxon>
    </lineage>
</organism>
<evidence type="ECO:0000256" key="2">
    <source>
        <dbReference type="ARBA" id="ARBA00014286"/>
    </source>
</evidence>
<comment type="similarity">
    <text evidence="1">Belongs to the AIM6 family.</text>
</comment>
<dbReference type="EMBL" id="FJOG01000067">
    <property type="protein sequence ID" value="CZR69222.1"/>
    <property type="molecule type" value="Genomic_DNA"/>
</dbReference>
<gene>
    <name evidence="5" type="ORF">PAC_19122</name>
</gene>
<dbReference type="GO" id="GO:0006629">
    <property type="term" value="P:lipid metabolic process"/>
    <property type="evidence" value="ECO:0007669"/>
    <property type="project" value="InterPro"/>
</dbReference>
<dbReference type="OrthoDB" id="4153866at2759"/>
<evidence type="ECO:0000256" key="3">
    <source>
        <dbReference type="SAM" id="MobiDB-lite"/>
    </source>
</evidence>
<evidence type="ECO:0000256" key="4">
    <source>
        <dbReference type="SAM" id="Phobius"/>
    </source>
</evidence>
<sequence>MVSLDRSSPTSESGSDDSSFSASPSDSILHLKSRGKHQDVFLKERIRHRAQDTNTKHITRKLLRSAVVIILITALAIVTWLALVLTVTNRLRIPTPTNGLQRILRNYQAPNASSPANPTWLEDFSADILPVPCHAHNDYWHRVPLYEGLAAGCASTEADIWLGNLPNGEVELFVGHNSKSLTHSRTLRSLYLDPLKDILTHQQINSSVNLNTSSNAQQPLLDTTSPVGVFSMSPNTTLVLLLDFKTSGNDTWSTVLAQIDDMRSHDWLTTWTSTEGVVHRPLTVVATGDAPFDLIIANETYRDIFYDAPLTTLPIDTVYNANNSYYASTSLSNAIGKIGSSKLSADQKAKITRQVQKAKELGLKSRYWDTPAWPVGWRNRVWESLIKLGADVLNVDDLTAAAKWDWQMCVVGSLNICNL</sequence>
<name>A0A1L7XVY9_9HELO</name>